<sequence>MIESISRSISRKIKQSDPEGNVSVEVMEYAIGVKLNLFLTILLTSLLGLMTNELYNSLLALTSFAILRRFSGGLHMKSLTMCAVASSLLFIMIAHIHINNMAIIILTAINTVIFLLFSPNTIEEVNPSKLDPYLKLISTLIVLSSLILMSSTVTLAFVAQGILILPFHKGGEH</sequence>
<name>A0A6C0QUU9_9BACL</name>
<evidence type="ECO:0000313" key="9">
    <source>
        <dbReference type="EMBL" id="QHZ52390.1"/>
    </source>
</evidence>
<gene>
    <name evidence="9" type="ORF">ERICV_03278</name>
</gene>
<keyword evidence="4 8" id="KW-0812">Transmembrane</keyword>
<protein>
    <submittedName>
        <fullName evidence="9">Putative accessory genes regulator protein</fullName>
    </submittedName>
</protein>
<proteinExistence type="predicted"/>
<feature type="transmembrane region" description="Helical" evidence="8">
    <location>
        <begin position="37"/>
        <end position="67"/>
    </location>
</feature>
<evidence type="ECO:0000256" key="2">
    <source>
        <dbReference type="ARBA" id="ARBA00022654"/>
    </source>
</evidence>
<keyword evidence="7 8" id="KW-0472">Membrane</keyword>
<organism evidence="9 10">
    <name type="scientific">Paenibacillus larvae subsp. larvae</name>
    <dbReference type="NCBI Taxonomy" id="147375"/>
    <lineage>
        <taxon>Bacteria</taxon>
        <taxon>Bacillati</taxon>
        <taxon>Bacillota</taxon>
        <taxon>Bacilli</taxon>
        <taxon>Bacillales</taxon>
        <taxon>Paenibacillaceae</taxon>
        <taxon>Paenibacillus</taxon>
    </lineage>
</organism>
<dbReference type="Proteomes" id="UP000464330">
    <property type="component" value="Chromosome"/>
</dbReference>
<evidence type="ECO:0000256" key="5">
    <source>
        <dbReference type="ARBA" id="ARBA00022801"/>
    </source>
</evidence>
<evidence type="ECO:0000256" key="3">
    <source>
        <dbReference type="ARBA" id="ARBA00022670"/>
    </source>
</evidence>
<evidence type="ECO:0000256" key="7">
    <source>
        <dbReference type="ARBA" id="ARBA00023136"/>
    </source>
</evidence>
<keyword evidence="3" id="KW-0645">Protease</keyword>
<dbReference type="GO" id="GO:0009372">
    <property type="term" value="P:quorum sensing"/>
    <property type="evidence" value="ECO:0007669"/>
    <property type="project" value="UniProtKB-KW"/>
</dbReference>
<feature type="transmembrane region" description="Helical" evidence="8">
    <location>
        <begin position="140"/>
        <end position="167"/>
    </location>
</feature>
<dbReference type="GO" id="GO:0006508">
    <property type="term" value="P:proteolysis"/>
    <property type="evidence" value="ECO:0007669"/>
    <property type="project" value="UniProtKB-KW"/>
</dbReference>
<reference evidence="9 10" key="1">
    <citation type="journal article" date="2020" name="Int. J. Med. Microbiol.">
        <title>Discovery of Paenibacillus larvae ERIC V: Phenotypic and genomic comparison to genotypes ERIC I-IV reveal different inventories of virulence factors which correlate with epidemiological prevalences of American Foulbrood.</title>
        <authorList>
            <person name="Beims H."/>
            <person name="Bunk B."/>
            <person name="Erler S."/>
            <person name="Mohr K.I."/>
            <person name="Sproer C."/>
            <person name="Pradella S."/>
            <person name="Gunther G."/>
            <person name="Rohde M."/>
            <person name="von der Ohe W."/>
            <person name="Steinert M."/>
        </authorList>
    </citation>
    <scope>NUCLEOTIDE SEQUENCE [LARGE SCALE GENOMIC DNA]</scope>
    <source>
        <strain evidence="9">Eric_V</strain>
    </source>
</reference>
<dbReference type="InterPro" id="IPR006741">
    <property type="entry name" value="AgrB"/>
</dbReference>
<keyword evidence="6 8" id="KW-1133">Transmembrane helix</keyword>
<dbReference type="AlphaFoldDB" id="A0A6C0QUU9"/>
<evidence type="ECO:0000256" key="1">
    <source>
        <dbReference type="ARBA" id="ARBA00022475"/>
    </source>
</evidence>
<feature type="transmembrane region" description="Helical" evidence="8">
    <location>
        <begin position="79"/>
        <end position="96"/>
    </location>
</feature>
<dbReference type="Pfam" id="PF04647">
    <property type="entry name" value="AgrB"/>
    <property type="match status" value="1"/>
</dbReference>
<evidence type="ECO:0000256" key="8">
    <source>
        <dbReference type="SAM" id="Phobius"/>
    </source>
</evidence>
<evidence type="ECO:0000313" key="10">
    <source>
        <dbReference type="Proteomes" id="UP000464330"/>
    </source>
</evidence>
<accession>A0A6C0QUU9</accession>
<dbReference type="SMART" id="SM00793">
    <property type="entry name" value="AgrB"/>
    <property type="match status" value="1"/>
</dbReference>
<dbReference type="RefSeq" id="WP_036654716.1">
    <property type="nucleotide sequence ID" value="NZ_CP019687.1"/>
</dbReference>
<evidence type="ECO:0000256" key="4">
    <source>
        <dbReference type="ARBA" id="ARBA00022692"/>
    </source>
</evidence>
<dbReference type="EMBL" id="CP019717">
    <property type="protein sequence ID" value="QHZ52390.1"/>
    <property type="molecule type" value="Genomic_DNA"/>
</dbReference>
<keyword evidence="1" id="KW-1003">Cell membrane</keyword>
<dbReference type="GO" id="GO:0016020">
    <property type="term" value="C:membrane"/>
    <property type="evidence" value="ECO:0007669"/>
    <property type="project" value="InterPro"/>
</dbReference>
<evidence type="ECO:0000256" key="6">
    <source>
        <dbReference type="ARBA" id="ARBA00022989"/>
    </source>
</evidence>
<feature type="transmembrane region" description="Helical" evidence="8">
    <location>
        <begin position="102"/>
        <end position="119"/>
    </location>
</feature>
<keyword evidence="5" id="KW-0378">Hydrolase</keyword>
<keyword evidence="2" id="KW-0673">Quorum sensing</keyword>
<dbReference type="GO" id="GO:0008233">
    <property type="term" value="F:peptidase activity"/>
    <property type="evidence" value="ECO:0007669"/>
    <property type="project" value="UniProtKB-KW"/>
</dbReference>